<feature type="disulfide bond" evidence="2">
    <location>
        <begin position="1417"/>
        <end position="1427"/>
    </location>
</feature>
<feature type="disulfide bond" evidence="2">
    <location>
        <begin position="894"/>
        <end position="904"/>
    </location>
</feature>
<feature type="domain" description="EGF-like" evidence="3">
    <location>
        <begin position="2090"/>
        <end position="2128"/>
    </location>
</feature>
<feature type="disulfide bond" evidence="2">
    <location>
        <begin position="2260"/>
        <end position="2270"/>
    </location>
</feature>
<feature type="disulfide bond" evidence="2">
    <location>
        <begin position="1732"/>
        <end position="1742"/>
    </location>
</feature>
<dbReference type="PANTHER" id="PTHR22963:SF39">
    <property type="entry name" value="DUMPY"/>
    <property type="match status" value="1"/>
</dbReference>
<evidence type="ECO:0000313" key="5">
    <source>
        <dbReference type="Proteomes" id="UP001516400"/>
    </source>
</evidence>
<dbReference type="Proteomes" id="UP001516400">
    <property type="component" value="Unassembled WGS sequence"/>
</dbReference>
<feature type="domain" description="EGF-like" evidence="3">
    <location>
        <begin position="1459"/>
        <end position="1497"/>
    </location>
</feature>
<feature type="domain" description="EGF-like" evidence="3">
    <location>
        <begin position="440"/>
        <end position="476"/>
    </location>
</feature>
<dbReference type="SMART" id="SM00181">
    <property type="entry name" value="EGF"/>
    <property type="match status" value="47"/>
</dbReference>
<feature type="domain" description="EGF-like" evidence="3">
    <location>
        <begin position="1041"/>
        <end position="1080"/>
    </location>
</feature>
<feature type="domain" description="EGF-like" evidence="3">
    <location>
        <begin position="1565"/>
        <end position="1604"/>
    </location>
</feature>
<evidence type="ECO:0000256" key="1">
    <source>
        <dbReference type="ARBA" id="ARBA00023157"/>
    </source>
</evidence>
<feature type="domain" description="EGF-like" evidence="3">
    <location>
        <begin position="1355"/>
        <end position="1393"/>
    </location>
</feature>
<keyword evidence="2" id="KW-0245">EGF-like domain</keyword>
<feature type="domain" description="EGF-like" evidence="3">
    <location>
        <begin position="891"/>
        <end position="928"/>
    </location>
</feature>
<comment type="caution">
    <text evidence="4">The sequence shown here is derived from an EMBL/GenBank/DDBJ whole genome shotgun (WGS) entry which is preliminary data.</text>
</comment>
<feature type="domain" description="EGF-like" evidence="3">
    <location>
        <begin position="2257"/>
        <end position="2294"/>
    </location>
</feature>
<feature type="domain" description="EGF-like" evidence="3">
    <location>
        <begin position="213"/>
        <end position="252"/>
    </location>
</feature>
<name>A0ABD2MPH1_9CUCU</name>
<feature type="domain" description="EGF-like" evidence="3">
    <location>
        <begin position="526"/>
        <end position="564"/>
    </location>
</feature>
<feature type="domain" description="EGF-like" evidence="3">
    <location>
        <begin position="611"/>
        <end position="645"/>
    </location>
</feature>
<evidence type="ECO:0000256" key="2">
    <source>
        <dbReference type="PROSITE-ProRule" id="PRU00076"/>
    </source>
</evidence>
<feature type="domain" description="EGF-like" evidence="3">
    <location>
        <begin position="482"/>
        <end position="524"/>
    </location>
</feature>
<feature type="domain" description="EGF-like" evidence="3">
    <location>
        <begin position="1147"/>
        <end position="1185"/>
    </location>
</feature>
<feature type="domain" description="EGF-like" evidence="3">
    <location>
        <begin position="1985"/>
        <end position="2023"/>
    </location>
</feature>
<dbReference type="PROSITE" id="PS01186">
    <property type="entry name" value="EGF_2"/>
    <property type="match status" value="19"/>
</dbReference>
<feature type="domain" description="EGF-like" evidence="3">
    <location>
        <begin position="281"/>
        <end position="319"/>
    </location>
</feature>
<dbReference type="PROSITE" id="PS50026">
    <property type="entry name" value="EGF_3"/>
    <property type="match status" value="27"/>
</dbReference>
<keyword evidence="5" id="KW-1185">Reference proteome</keyword>
<feature type="domain" description="EGF-like" evidence="3">
    <location>
        <begin position="2044"/>
        <end position="2081"/>
    </location>
</feature>
<dbReference type="PANTHER" id="PTHR22963">
    <property type="entry name" value="ENDOGLIN-RELATED"/>
    <property type="match status" value="1"/>
</dbReference>
<dbReference type="SUPFAM" id="SSF57184">
    <property type="entry name" value="Growth factor receptor domain"/>
    <property type="match status" value="1"/>
</dbReference>
<accession>A0ABD2MPH1</accession>
<feature type="domain" description="EGF-like" evidence="3">
    <location>
        <begin position="1776"/>
        <end position="1814"/>
    </location>
</feature>
<dbReference type="SMART" id="SM00179">
    <property type="entry name" value="EGF_CA"/>
    <property type="match status" value="5"/>
</dbReference>
<dbReference type="InterPro" id="IPR001881">
    <property type="entry name" value="EGF-like_Ca-bd_dom"/>
</dbReference>
<feature type="domain" description="EGF-like" evidence="3">
    <location>
        <begin position="2407"/>
        <end position="2445"/>
    </location>
</feature>
<evidence type="ECO:0000313" key="4">
    <source>
        <dbReference type="EMBL" id="KAL3268258.1"/>
    </source>
</evidence>
<feature type="domain" description="EGF-like" evidence="3">
    <location>
        <begin position="1729"/>
        <end position="1766"/>
    </location>
</feature>
<dbReference type="InterPro" id="IPR003645">
    <property type="entry name" value="Fol_N"/>
</dbReference>
<evidence type="ECO:0000259" key="3">
    <source>
        <dbReference type="PROSITE" id="PS50026"/>
    </source>
</evidence>
<reference evidence="4 5" key="1">
    <citation type="journal article" date="2021" name="BMC Biol.">
        <title>Horizontally acquired antibacterial genes associated with adaptive radiation of ladybird beetles.</title>
        <authorList>
            <person name="Li H.S."/>
            <person name="Tang X.F."/>
            <person name="Huang Y.H."/>
            <person name="Xu Z.Y."/>
            <person name="Chen M.L."/>
            <person name="Du X.Y."/>
            <person name="Qiu B.Y."/>
            <person name="Chen P.T."/>
            <person name="Zhang W."/>
            <person name="Slipinski A."/>
            <person name="Escalona H.E."/>
            <person name="Waterhouse R.M."/>
            <person name="Zwick A."/>
            <person name="Pang H."/>
        </authorList>
    </citation>
    <scope>NUCLEOTIDE SEQUENCE [LARGE SCALE GENOMIC DNA]</scope>
    <source>
        <strain evidence="4">SYSU2018</strain>
    </source>
</reference>
<feature type="domain" description="EGF-like" evidence="3">
    <location>
        <begin position="379"/>
        <end position="418"/>
    </location>
</feature>
<dbReference type="EMBL" id="JABFTP020000021">
    <property type="protein sequence ID" value="KAL3268258.1"/>
    <property type="molecule type" value="Genomic_DNA"/>
</dbReference>
<keyword evidence="1 2" id="KW-1015">Disulfide bond</keyword>
<dbReference type="InterPro" id="IPR000742">
    <property type="entry name" value="EGF"/>
</dbReference>
<dbReference type="InterPro" id="IPR048407">
    <property type="entry name" value="Dumpy_DPY"/>
</dbReference>
<feature type="domain" description="EGF-like" evidence="3">
    <location>
        <begin position="2515"/>
        <end position="2554"/>
    </location>
</feature>
<feature type="domain" description="EGF-like" evidence="3">
    <location>
        <begin position="1250"/>
        <end position="1287"/>
    </location>
</feature>
<feature type="domain" description="EGF-like" evidence="3">
    <location>
        <begin position="1670"/>
        <end position="1708"/>
    </location>
</feature>
<feature type="domain" description="EGF-like" evidence="3">
    <location>
        <begin position="2197"/>
        <end position="2236"/>
    </location>
</feature>
<gene>
    <name evidence="4" type="ORF">HHI36_007382</name>
</gene>
<dbReference type="SMART" id="SM00274">
    <property type="entry name" value="FOLN"/>
    <property type="match status" value="10"/>
</dbReference>
<dbReference type="SUPFAM" id="SSF90148">
    <property type="entry name" value="DPY module"/>
    <property type="match status" value="16"/>
</dbReference>
<proteinExistence type="predicted"/>
<dbReference type="InterPro" id="IPR009030">
    <property type="entry name" value="Growth_fac_rcpt_cys_sf"/>
</dbReference>
<dbReference type="Pfam" id="PF21164">
    <property type="entry name" value="Dumpy_DPY"/>
    <property type="match status" value="18"/>
</dbReference>
<comment type="caution">
    <text evidence="2">Lacks conserved residue(s) required for the propagation of feature annotation.</text>
</comment>
<feature type="domain" description="EGF-like" evidence="3">
    <location>
        <begin position="1414"/>
        <end position="1451"/>
    </location>
</feature>
<protein>
    <recommendedName>
        <fullName evidence="3">EGF-like domain-containing protein</fullName>
    </recommendedName>
</protein>
<feature type="domain" description="EGF-like" evidence="3">
    <location>
        <begin position="1880"/>
        <end position="1919"/>
    </location>
</feature>
<organism evidence="4 5">
    <name type="scientific">Cryptolaemus montrouzieri</name>
    <dbReference type="NCBI Taxonomy" id="559131"/>
    <lineage>
        <taxon>Eukaryota</taxon>
        <taxon>Metazoa</taxon>
        <taxon>Ecdysozoa</taxon>
        <taxon>Arthropoda</taxon>
        <taxon>Hexapoda</taxon>
        <taxon>Insecta</taxon>
        <taxon>Pterygota</taxon>
        <taxon>Neoptera</taxon>
        <taxon>Endopterygota</taxon>
        <taxon>Coleoptera</taxon>
        <taxon>Polyphaga</taxon>
        <taxon>Cucujiformia</taxon>
        <taxon>Coccinelloidea</taxon>
        <taxon>Coccinellidae</taxon>
        <taxon>Scymninae</taxon>
        <taxon>Scymnini</taxon>
        <taxon>Cryptolaemus</taxon>
    </lineage>
</organism>
<sequence length="2621" mass="279276">MSHTQSSKYLLSITYIVFDADIQCQTHAECTSQQACISGKCNNPCLVSNPCQKSQDCQVQDHQPVCVKVCQCRKHSDCGLANYVCDGCNCVLHEQPGKTTGCEHCPPGVACDPTTGACIREPGHPKAPKPCESDMDCLESEACYMSICQDPCEFTNACASTAKCQAKMHRPICTCPKGYEGNPAVKCFKSETIGCTVNEDCPITEACINYSCQRPCDLHNPCAHNAVCVNTNHGSDCSCSEGYQGNGYVGCVEVPDYKPVCQYNEDCPPNKLCDRLNRICINPCFEDSCGDNAECLPKDHGTECRCLPGYAGNPFISCDLMQGCRQDEECSSNEACINGQCTSPCQCGVNAICEVIYHRATCKCPPGYEGNPARTCQPPSNPCEPNPCGTFALCELDNGNPICYCPKGLTGNPFKNCGMLSKILNVCIHFHIRAFISVPEGDECSPNPCGPNSGCRVVSGKAVCFCLPEYEGTPPQVPCDLPQNPCNPSPCGPNTQCSILSNGFAKCTCLPGYLESPNTIRGCIEQKNPCEPNPCGYRAQCDPFRQPACFCPPGTIGNPFKSCAEPTVTPVLCTPGPCGLNADCYVSNNQEQCYCRQGFIGDPYSGCRIQPPSPCVPNPCGPGAQCVVTPEGNSLCRCPDGFGGDPTGSGGCHGYECVVDENCGEHQACMGYRCRDPCPGACGVNADCRVERHHPVCTCLHEYTGNPVINCFKVPIMPENDPCMPNPCGINTICQNVRGRAVCTCLPDFKGDPQFGCQPECVLNSDCPLTNACIDRHCKDPCSVGNLCGINAQCQVRDHTASCVCLEGFMGDPLYQCLPTPPVVIPSKNVSRPCLPSPCSHDIECNIYGPQVAVCNPCLGPDAAYNPQCRPECLINSDCPFDKSCLGYVCQDPCLGSCGVHALCHVVSHTPICTCPPGLQGNPFEHCTVPLKPENRTETCESFMCGANADCSQKQNAITCVCRQGFFGNPWIACHPECVINTDCPLNRACINNKCVDPCNGVCGIEALCEVTNHVPICTCPLDKAGDPFVSCYPAPTMPPTTNPCDPSPCGPFSRCLLSAQGFATCSCLPNYLGAPPACKPECIVTSECPQTKACVNQKCIDPCIGACGRNALCNVINHNPICSCPPGQHGNPFAECYTPRKPDQPRTNPCVPSPCGPNSICQVKEDRPVCSCVADYIGRPPNCRPECVINQECPQDKACVKEKCVNPCINSCGRNAKCNIVNHVPFCSCLEGFEGDAFIECSRVPIPVPRDPCNPSPCGVNAQCSSLDGIARCSCIPPYIGNPYAGGCRPECTIDSDCSSNLACLAQHCRDPCQGRCGTNAECYVVNHVPVCSCAEGFIGDPFTSCRLAPPPAPENPCEPSPCGPNSICHRRNNQAICSCQPGFFGSPPSCRPECSLNSDCAFNKACINQKCVDPCPGTCGRNARCQVNNHNPICSCPPKFFGDPFVLCEEETRKVPPVTPCVPSPCGPNSECRTNQNRAVCSCLPGMFGAPPNCRPECVINQDCPSHLACLNNKCQDPCVGSCGFNAQCTVRNHNPACTCIAGFEGDPFSGCNPIKVEPVEEERHPCNPSPCGANAVCREQNGVGSCTCLPEYFGDPYAGCRPECTTNSDCAMDRACFNNKCRDPCVGSCGINAECSVYNHAPNCFCLSGYTGNALVSCHVIQPPPEENDPCLPSPCGPYSECRIVNNHAVCSCQANYIGAPPACRPECTVSSECAQDKACIGQKCRDPCPGTCSPNARCKVINHNPICSCPPGLTGDPFTLCIEERKPPPEPPGDPCVPSPCGPNSQCRNSNGQAACSCLPNFVGRAPNCRPECISNNECPGNFACIRERCLDPCPGSCGINTNCRVVQHSPVCQCNSGFTGDPFVGCSVITPMEEEPHPCNPSPCGANAVCTERNGVGSCTCLPEYFGDPYTSCRPECILNNDCPRDKTCVNMKCKDPCPGTCGLNADCRVSNHAPTCYCFEGYTGNPTVACHIIQAVVVQTNPCERSPCGPFSLCRVVNDHAVCSCDKNYIGAPPNCRPECMISSDCSLELACINQKCQDPCKGTCGISSRCQVVNHNPICSCLPGYTGDPFSRCQLEERKPPPPENVCIPSPCGPNSRCREIGSIPTCSCLSGYIGRPPNCRPECTINAECASTLACQNEKCIDPCPGSCGVSADCQVINHRSVCSCQIGYTGDPFSGCSIIPIVQPTPEPTNPCNPSPCGANAVCKERNGVGSCICLPEYFGDPYSGCRPECVTNTDCPRNKACLNNKCIDPCPGTCGLNAECIVYNHAPTCNCLPGYTGNPLSSCHLPQPIERTNPCQPHQCGPYSNCKVVNEHAVCSCQTNYIGSPPACRPECMVSAECPQDKACIRNKCQDPCIGTCGINARCNTINHNPICSCPSGFIGDPFSRCIREEPTTPRPSGNPCVPSPCGPNSQCRVKGDQAACSCLPNYIGRSPNCRPECTINAECSSNLACQNEKCVDPCPGSCGSFTNCIVVNHAPICQCLSGYTGDPFSRCTEIPSLPPTTERPRNPCDPSPCGANAICKVQGTAGSCSCLPEYTGDPYTGCRPECVTNTDCDRSRACVNNKCVDPCPGTCGINAECRVLNHAPSCSCITGYTGDPARLCYVLKRKNNLS</sequence>
<feature type="disulfide bond" evidence="2">
    <location>
        <begin position="2047"/>
        <end position="2057"/>
    </location>
</feature>
<feature type="domain" description="EGF-like" evidence="3">
    <location>
        <begin position="719"/>
        <end position="758"/>
    </location>
</feature>
<dbReference type="Gene3D" id="2.10.25.10">
    <property type="entry name" value="Laminin"/>
    <property type="match status" value="2"/>
</dbReference>